<dbReference type="Proteomes" id="UP000294723">
    <property type="component" value="Unassembled WGS sequence"/>
</dbReference>
<dbReference type="AlphaFoldDB" id="A0A4R5BQ69"/>
<keyword evidence="2" id="KW-1185">Reference proteome</keyword>
<comment type="caution">
    <text evidence="1">The sequence shown here is derived from an EMBL/GenBank/DDBJ whole genome shotgun (WGS) entry which is preliminary data.</text>
</comment>
<protein>
    <submittedName>
        <fullName evidence="1">Uncharacterized protein</fullName>
    </submittedName>
</protein>
<gene>
    <name evidence="1" type="ORF">E1202_14975</name>
</gene>
<reference evidence="1 2" key="1">
    <citation type="submission" date="2019-03" db="EMBL/GenBank/DDBJ databases">
        <title>Draft genome sequences of novel Actinobacteria.</title>
        <authorList>
            <person name="Sahin N."/>
            <person name="Ay H."/>
            <person name="Saygin H."/>
        </authorList>
    </citation>
    <scope>NUCLEOTIDE SEQUENCE [LARGE SCALE GENOMIC DNA]</scope>
    <source>
        <strain evidence="1 2">5K548</strain>
    </source>
</reference>
<organism evidence="1 2">
    <name type="scientific">Saccharopolyspora karakumensis</name>
    <dbReference type="NCBI Taxonomy" id="2530386"/>
    <lineage>
        <taxon>Bacteria</taxon>
        <taxon>Bacillati</taxon>
        <taxon>Actinomycetota</taxon>
        <taxon>Actinomycetes</taxon>
        <taxon>Pseudonocardiales</taxon>
        <taxon>Pseudonocardiaceae</taxon>
        <taxon>Saccharopolyspora</taxon>
    </lineage>
</organism>
<evidence type="ECO:0000313" key="1">
    <source>
        <dbReference type="EMBL" id="TDD88089.1"/>
    </source>
</evidence>
<accession>A0A4R5BQ69</accession>
<proteinExistence type="predicted"/>
<dbReference type="EMBL" id="SMLA01000019">
    <property type="protein sequence ID" value="TDD88089.1"/>
    <property type="molecule type" value="Genomic_DNA"/>
</dbReference>
<evidence type="ECO:0000313" key="2">
    <source>
        <dbReference type="Proteomes" id="UP000294723"/>
    </source>
</evidence>
<sequence length="62" mass="6599">MRGHSTGLGGGLGAARVLPATFLYDHWFTETVGWSPDPRADDLIREAARTLRASAFGEVVAA</sequence>
<dbReference type="RefSeq" id="WP_132683676.1">
    <property type="nucleotide sequence ID" value="NZ_SMLA01000019.1"/>
</dbReference>
<name>A0A4R5BQ69_9PSEU</name>